<reference evidence="6" key="1">
    <citation type="submission" date="2016-06" db="EMBL/GenBank/DDBJ databases">
        <authorList>
            <person name="Varghese N."/>
            <person name="Submissions Spin"/>
        </authorList>
    </citation>
    <scope>NUCLEOTIDE SEQUENCE [LARGE SCALE GENOMIC DNA]</scope>
    <source>
        <strain evidence="6">DSM 44875</strain>
    </source>
</reference>
<keyword evidence="4" id="KW-0046">Antibiotic resistance</keyword>
<sequence length="275" mass="29362">MSGPDEPRHLPALGRAGLAADLRALGVRAGACLLVHCGLRRVGPLEHGPATLVGALRDVLGPAGTLLVPTQTDGNSTTSRTHLSATAGMDAAQLARYEAALPGWDRRTTPSQRMGVLAEYVRCAAGAARSDHPQTSFAALGPRARQLTDGHDLDCHLGERSPVGALYAADGQILLLGLGYEACSALHLAEYRLPVPPPERDYSCFRLVEGRRVRLDFRALDLDDTDFPRVGAALDAEPFVRHGSVGRASARLLPLRATVDFALGWFAANRLTVRR</sequence>
<protein>
    <recommendedName>
        <fullName evidence="4">Aminoglycoside N(3)-acetyltransferase</fullName>
        <ecNumber evidence="4">2.3.1.-</ecNumber>
    </recommendedName>
</protein>
<gene>
    <name evidence="5" type="ORF">GA0070607_1061</name>
</gene>
<evidence type="ECO:0000313" key="5">
    <source>
        <dbReference type="EMBL" id="SCE74561.1"/>
    </source>
</evidence>
<dbReference type="GO" id="GO:0046677">
    <property type="term" value="P:response to antibiotic"/>
    <property type="evidence" value="ECO:0007669"/>
    <property type="project" value="UniProtKB-KW"/>
</dbReference>
<dbReference type="AlphaFoldDB" id="A0A1C4USE1"/>
<dbReference type="InterPro" id="IPR003679">
    <property type="entry name" value="Amioglycoside_AcTrfase"/>
</dbReference>
<dbReference type="PANTHER" id="PTHR11104:SF0">
    <property type="entry name" value="SPBETA PROPHAGE-DERIVED AMINOGLYCOSIDE N(3')-ACETYLTRANSFERASE-LIKE PROTEIN YOKD"/>
    <property type="match status" value="1"/>
</dbReference>
<dbReference type="GO" id="GO:0046353">
    <property type="term" value="F:aminoglycoside 3-N-acetyltransferase activity"/>
    <property type="evidence" value="ECO:0007669"/>
    <property type="project" value="UniProtKB-EC"/>
</dbReference>
<dbReference type="SUPFAM" id="SSF110710">
    <property type="entry name" value="TTHA0583/YokD-like"/>
    <property type="match status" value="1"/>
</dbReference>
<accession>A0A1C4USE1</accession>
<keyword evidence="3 4" id="KW-0012">Acyltransferase</keyword>
<comment type="similarity">
    <text evidence="1 4">Belongs to the antibiotic N-acetyltransferase family.</text>
</comment>
<evidence type="ECO:0000256" key="4">
    <source>
        <dbReference type="RuleBase" id="RU365031"/>
    </source>
</evidence>
<organism evidence="5 6">
    <name type="scientific">Micromonospora coriariae</name>
    <dbReference type="NCBI Taxonomy" id="285665"/>
    <lineage>
        <taxon>Bacteria</taxon>
        <taxon>Bacillati</taxon>
        <taxon>Actinomycetota</taxon>
        <taxon>Actinomycetes</taxon>
        <taxon>Micromonosporales</taxon>
        <taxon>Micromonosporaceae</taxon>
        <taxon>Micromonospora</taxon>
    </lineage>
</organism>
<dbReference type="Proteomes" id="UP000198243">
    <property type="component" value="Chromosome I"/>
</dbReference>
<dbReference type="EMBL" id="LT607412">
    <property type="protein sequence ID" value="SCE74561.1"/>
    <property type="molecule type" value="Genomic_DNA"/>
</dbReference>
<evidence type="ECO:0000256" key="3">
    <source>
        <dbReference type="ARBA" id="ARBA00023315"/>
    </source>
</evidence>
<dbReference type="PANTHER" id="PTHR11104">
    <property type="entry name" value="AMINOGLYCOSIDE N3-ACETYLTRANSFERASE"/>
    <property type="match status" value="1"/>
</dbReference>
<evidence type="ECO:0000256" key="2">
    <source>
        <dbReference type="ARBA" id="ARBA00022679"/>
    </source>
</evidence>
<dbReference type="EC" id="2.3.1.-" evidence="4"/>
<name>A0A1C4USE1_9ACTN</name>
<keyword evidence="2 4" id="KW-0808">Transferase</keyword>
<dbReference type="InterPro" id="IPR028345">
    <property type="entry name" value="Antibiotic_NAT-like"/>
</dbReference>
<evidence type="ECO:0000256" key="1">
    <source>
        <dbReference type="ARBA" id="ARBA00006383"/>
    </source>
</evidence>
<dbReference type="Pfam" id="PF02522">
    <property type="entry name" value="Antibiotic_NAT"/>
    <property type="match status" value="1"/>
</dbReference>
<keyword evidence="6" id="KW-1185">Reference proteome</keyword>
<evidence type="ECO:0000313" key="6">
    <source>
        <dbReference type="Proteomes" id="UP000198243"/>
    </source>
</evidence>
<dbReference type="RefSeq" id="WP_231930859.1">
    <property type="nucleotide sequence ID" value="NZ_LT607412.1"/>
</dbReference>
<comment type="catalytic activity">
    <reaction evidence="4">
        <text>a 2-deoxystreptamine antibiotic + acetyl-CoA = an N(3)-acetyl-2-deoxystreptamine antibiotic + CoA + H(+)</text>
        <dbReference type="Rhea" id="RHEA:12665"/>
        <dbReference type="ChEBI" id="CHEBI:15378"/>
        <dbReference type="ChEBI" id="CHEBI:57287"/>
        <dbReference type="ChEBI" id="CHEBI:57288"/>
        <dbReference type="ChEBI" id="CHEBI:57921"/>
        <dbReference type="ChEBI" id="CHEBI:77452"/>
        <dbReference type="EC" id="2.3.1.81"/>
    </reaction>
</comment>
<proteinExistence type="inferred from homology"/>